<dbReference type="Gene3D" id="2.60.40.1890">
    <property type="entry name" value="PCu(A)C copper chaperone"/>
    <property type="match status" value="1"/>
</dbReference>
<evidence type="ECO:0000313" key="2">
    <source>
        <dbReference type="EMBL" id="MCW8087118.1"/>
    </source>
</evidence>
<reference evidence="2 3" key="1">
    <citation type="submission" date="2022-10" db="EMBL/GenBank/DDBJ databases">
        <title>Roseococcus glaciei nov., sp. nov., isolated from glacier.</title>
        <authorList>
            <person name="Liu Q."/>
            <person name="Xin Y.-H."/>
        </authorList>
    </citation>
    <scope>NUCLEOTIDE SEQUENCE [LARGE SCALE GENOMIC DNA]</scope>
    <source>
        <strain evidence="2 3">MDT2-1-1</strain>
    </source>
</reference>
<protein>
    <submittedName>
        <fullName evidence="2">Copper chaperone PCu(A)C</fullName>
    </submittedName>
</protein>
<dbReference type="InterPro" id="IPR007410">
    <property type="entry name" value="LpqE-like"/>
</dbReference>
<dbReference type="EMBL" id="JAPFQI010000014">
    <property type="protein sequence ID" value="MCW8087118.1"/>
    <property type="molecule type" value="Genomic_DNA"/>
</dbReference>
<feature type="signal peptide" evidence="1">
    <location>
        <begin position="1"/>
        <end position="20"/>
    </location>
</feature>
<dbReference type="PANTHER" id="PTHR36302:SF1">
    <property type="entry name" value="COPPER CHAPERONE PCU(A)C"/>
    <property type="match status" value="1"/>
</dbReference>
<dbReference type="RefSeq" id="WP_301591274.1">
    <property type="nucleotide sequence ID" value="NZ_JAPFQI010000014.1"/>
</dbReference>
<sequence length="149" mass="15668">MTRRLFLALFASVPVAGALAQPAVLVEEAWTRAAGQGATGAGYMTLRSGAGDRLLGATSPLAQRVELHTHLRDGDVMRMRPVESVEVQPGTAVTLRPGGLHLMLYGLARPLSPGEQVPITLRFERAGEVPAQLHVQAAGARGPGGHGRH</sequence>
<dbReference type="InterPro" id="IPR058248">
    <property type="entry name" value="Lxx211020-like"/>
</dbReference>
<feature type="chain" id="PRO_5046232392" evidence="1">
    <location>
        <begin position="21"/>
        <end position="149"/>
    </location>
</feature>
<keyword evidence="3" id="KW-1185">Reference proteome</keyword>
<keyword evidence="1" id="KW-0732">Signal</keyword>
<evidence type="ECO:0000256" key="1">
    <source>
        <dbReference type="SAM" id="SignalP"/>
    </source>
</evidence>
<proteinExistence type="predicted"/>
<evidence type="ECO:0000313" key="3">
    <source>
        <dbReference type="Proteomes" id="UP001526430"/>
    </source>
</evidence>
<comment type="caution">
    <text evidence="2">The sequence shown here is derived from an EMBL/GenBank/DDBJ whole genome shotgun (WGS) entry which is preliminary data.</text>
</comment>
<dbReference type="SUPFAM" id="SSF110087">
    <property type="entry name" value="DR1885-like metal-binding protein"/>
    <property type="match status" value="1"/>
</dbReference>
<dbReference type="PANTHER" id="PTHR36302">
    <property type="entry name" value="BLR7088 PROTEIN"/>
    <property type="match status" value="1"/>
</dbReference>
<organism evidence="2 3">
    <name type="scientific">Sabulicella glaciei</name>
    <dbReference type="NCBI Taxonomy" id="2984948"/>
    <lineage>
        <taxon>Bacteria</taxon>
        <taxon>Pseudomonadati</taxon>
        <taxon>Pseudomonadota</taxon>
        <taxon>Alphaproteobacteria</taxon>
        <taxon>Acetobacterales</taxon>
        <taxon>Acetobacteraceae</taxon>
        <taxon>Sabulicella</taxon>
    </lineage>
</organism>
<dbReference type="Proteomes" id="UP001526430">
    <property type="component" value="Unassembled WGS sequence"/>
</dbReference>
<dbReference type="Pfam" id="PF04314">
    <property type="entry name" value="PCuAC"/>
    <property type="match status" value="1"/>
</dbReference>
<gene>
    <name evidence="2" type="ORF">OF850_15910</name>
</gene>
<name>A0ABT3NYB4_9PROT</name>
<dbReference type="InterPro" id="IPR036182">
    <property type="entry name" value="PCuAC_sf"/>
</dbReference>
<accession>A0ABT3NYB4</accession>